<evidence type="ECO:0000256" key="9">
    <source>
        <dbReference type="ARBA" id="ARBA00022989"/>
    </source>
</evidence>
<keyword evidence="4 13" id="KW-0812">Transmembrane</keyword>
<accession>A0AA88VXN3</accession>
<dbReference type="Gene3D" id="1.10.510.10">
    <property type="entry name" value="Transferase(Phosphotransferase) domain 1"/>
    <property type="match status" value="1"/>
</dbReference>
<evidence type="ECO:0000259" key="15">
    <source>
        <dbReference type="PROSITE" id="PS50011"/>
    </source>
</evidence>
<evidence type="ECO:0000256" key="3">
    <source>
        <dbReference type="ARBA" id="ARBA00022614"/>
    </source>
</evidence>
<evidence type="ECO:0000256" key="1">
    <source>
        <dbReference type="ARBA" id="ARBA00004167"/>
    </source>
</evidence>
<feature type="compositionally biased region" description="Polar residues" evidence="12">
    <location>
        <begin position="614"/>
        <end position="627"/>
    </location>
</feature>
<feature type="region of interest" description="Disordered" evidence="12">
    <location>
        <begin position="602"/>
        <end position="671"/>
    </location>
</feature>
<dbReference type="Gene3D" id="3.30.200.20">
    <property type="entry name" value="Phosphorylase Kinase, domain 1"/>
    <property type="match status" value="1"/>
</dbReference>
<comment type="caution">
    <text evidence="16">The sequence shown here is derived from an EMBL/GenBank/DDBJ whole genome shotgun (WGS) entry which is preliminary data.</text>
</comment>
<dbReference type="Proteomes" id="UP001188597">
    <property type="component" value="Unassembled WGS sequence"/>
</dbReference>
<dbReference type="AlphaFoldDB" id="A0AA88VXN3"/>
<dbReference type="GO" id="GO:0006952">
    <property type="term" value="P:defense response"/>
    <property type="evidence" value="ECO:0007669"/>
    <property type="project" value="UniProtKB-ARBA"/>
</dbReference>
<dbReference type="PANTHER" id="PTHR48003">
    <property type="entry name" value="OS07G0626500 PROTEIN"/>
    <property type="match status" value="1"/>
</dbReference>
<dbReference type="FunFam" id="3.30.200.20:FF:000486">
    <property type="entry name" value="Leucine-rich repeat receptor-like protein kinase"/>
    <property type="match status" value="1"/>
</dbReference>
<dbReference type="GO" id="GO:0016020">
    <property type="term" value="C:membrane"/>
    <property type="evidence" value="ECO:0007669"/>
    <property type="project" value="UniProtKB-SubCell"/>
</dbReference>
<keyword evidence="7" id="KW-0547">Nucleotide-binding</keyword>
<organism evidence="16 17">
    <name type="scientific">Escallonia herrerae</name>
    <dbReference type="NCBI Taxonomy" id="1293975"/>
    <lineage>
        <taxon>Eukaryota</taxon>
        <taxon>Viridiplantae</taxon>
        <taxon>Streptophyta</taxon>
        <taxon>Embryophyta</taxon>
        <taxon>Tracheophyta</taxon>
        <taxon>Spermatophyta</taxon>
        <taxon>Magnoliopsida</taxon>
        <taxon>eudicotyledons</taxon>
        <taxon>Gunneridae</taxon>
        <taxon>Pentapetalae</taxon>
        <taxon>asterids</taxon>
        <taxon>campanulids</taxon>
        <taxon>Escalloniales</taxon>
        <taxon>Escalloniaceae</taxon>
        <taxon>Escallonia</taxon>
    </lineage>
</organism>
<dbReference type="GO" id="GO:0005524">
    <property type="term" value="F:ATP binding"/>
    <property type="evidence" value="ECO:0007669"/>
    <property type="project" value="UniProtKB-KW"/>
</dbReference>
<evidence type="ECO:0000256" key="13">
    <source>
        <dbReference type="SAM" id="Phobius"/>
    </source>
</evidence>
<dbReference type="SMART" id="SM00369">
    <property type="entry name" value="LRR_TYP"/>
    <property type="match status" value="3"/>
</dbReference>
<dbReference type="Pfam" id="PF13855">
    <property type="entry name" value="LRR_8"/>
    <property type="match status" value="1"/>
</dbReference>
<dbReference type="Pfam" id="PF08263">
    <property type="entry name" value="LRRNT_2"/>
    <property type="match status" value="1"/>
</dbReference>
<dbReference type="FunFam" id="1.10.510.10:FF:000480">
    <property type="entry name" value="Pollen receptor-like kinase 1"/>
    <property type="match status" value="1"/>
</dbReference>
<feature type="chain" id="PRO_5041646414" description="Protein kinase domain-containing protein" evidence="14">
    <location>
        <begin position="18"/>
        <end position="999"/>
    </location>
</feature>
<comment type="subcellular location">
    <subcellularLocation>
        <location evidence="1">Membrane</location>
        <topology evidence="1">Single-pass membrane protein</topology>
    </subcellularLocation>
</comment>
<keyword evidence="11" id="KW-0675">Receptor</keyword>
<keyword evidence="10 13" id="KW-0472">Membrane</keyword>
<dbReference type="Gene3D" id="3.80.10.10">
    <property type="entry name" value="Ribonuclease Inhibitor"/>
    <property type="match status" value="3"/>
</dbReference>
<dbReference type="InterPro" id="IPR003591">
    <property type="entry name" value="Leu-rich_rpt_typical-subtyp"/>
</dbReference>
<dbReference type="Pfam" id="PF07714">
    <property type="entry name" value="PK_Tyr_Ser-Thr"/>
    <property type="match status" value="1"/>
</dbReference>
<protein>
    <recommendedName>
        <fullName evidence="15">Protein kinase domain-containing protein</fullName>
    </recommendedName>
</protein>
<evidence type="ECO:0000256" key="6">
    <source>
        <dbReference type="ARBA" id="ARBA00022737"/>
    </source>
</evidence>
<evidence type="ECO:0000313" key="17">
    <source>
        <dbReference type="Proteomes" id="UP001188597"/>
    </source>
</evidence>
<evidence type="ECO:0000256" key="8">
    <source>
        <dbReference type="ARBA" id="ARBA00022840"/>
    </source>
</evidence>
<evidence type="ECO:0000256" key="14">
    <source>
        <dbReference type="SAM" id="SignalP"/>
    </source>
</evidence>
<sequence length="999" mass="108879">MQSICWMILLLVELATGNPDLDALLEIRKGIQKDPSGRVLESWNSTSLASDGCPQGWYGISCSVGHVTSITLNNVGLVGTFDFPAIVGLKMLQNLSISNNNLTGSIAVEVGAIESLEYLDLSCNLFLGPLPAQLTDLKNLVLLNLSSNNFEGIIPSSFGNIEQLKYLDLHSNGFSGDITRLWTQLGSVVYVDLSSNGFSGSLDLGLGNSTFVSVIKYLNVSHNKLTGELFSHDGMPYLDSLEVLDTSNNRLVGTVPPFNFIVSLRVLRLGSNKLLGSLPEALLQDSSMILYELDLSLNQLEGPVASITSATLRYLNLSSNKLSGPLPAKIGHCAIIDLSNNMLLGNLSRIQGWGNYVEVIELSSNLFTGTLPDQTSQFLRLASFKISKNLLEGALPPILGTYPELRVIDLSLNRLSGPLLPSFFNSTVLTDVNLSFNNFTGTIPIQENNLLVYATQNLSLTSLDLSHNALAGPVPLEFGKFHNMVTLDLSSNQFEGSIPNDLPDEMKGFNVSYNNLSGVVPESLQRFPDSAFHPGNSLLVLPYLAYPPRSVPAMKLRRHDSHMKSAIRAALVAGLFGGICCIALLAVMIYCKAHRNEGGRYSLKESTEKKGVQQGVSSLPDASSPNTHIDPPLSSAPLRHPKASSGVEVPRDLGVQEPIRKHESISSPMSLMSSAPSRNQLQYENPGSVKALSPDKLAGDLHLFDTSLVLSAEELSCAPAEIIGWSCHGTLYKAVLPSGQVITVKWLKEGIAKGKQEFAREAKKLGHIKHPNLVSLQGYYWGPKEHEKLILSHYINAPCLAFYLHETDPRKFPPLSLDERLKIAMDVACCLNYLHNERAIPHGNLKSTNILLETPKLDALLTDYSLHRILTSAGTAEQVLNAGALGYRPPEFSSTSKPCPSLKSDVYAFGVILLELLTGKDSAGIVSGNQGMVDLTEWVRLLYAENRSTECFDVRMSDSRNVEVLPKELYDMLQVALRCILPAAERPDMQTIFEDLSSI</sequence>
<name>A0AA88VXN3_9ASTE</name>
<dbReference type="EMBL" id="JAVXUP010001139">
    <property type="protein sequence ID" value="KAK3015514.1"/>
    <property type="molecule type" value="Genomic_DNA"/>
</dbReference>
<evidence type="ECO:0000256" key="11">
    <source>
        <dbReference type="ARBA" id="ARBA00023170"/>
    </source>
</evidence>
<dbReference type="SUPFAM" id="SSF56112">
    <property type="entry name" value="Protein kinase-like (PK-like)"/>
    <property type="match status" value="1"/>
</dbReference>
<feature type="transmembrane region" description="Helical" evidence="13">
    <location>
        <begin position="567"/>
        <end position="590"/>
    </location>
</feature>
<dbReference type="Pfam" id="PF00560">
    <property type="entry name" value="LRR_1"/>
    <property type="match status" value="3"/>
</dbReference>
<dbReference type="InterPro" id="IPR032675">
    <property type="entry name" value="LRR_dom_sf"/>
</dbReference>
<feature type="compositionally biased region" description="Basic and acidic residues" evidence="12">
    <location>
        <begin position="602"/>
        <end position="611"/>
    </location>
</feature>
<proteinExistence type="predicted"/>
<keyword evidence="3" id="KW-0433">Leucine-rich repeat</keyword>
<dbReference type="InterPro" id="IPR000719">
    <property type="entry name" value="Prot_kinase_dom"/>
</dbReference>
<dbReference type="GO" id="GO:0004672">
    <property type="term" value="F:protein kinase activity"/>
    <property type="evidence" value="ECO:0007669"/>
    <property type="project" value="InterPro"/>
</dbReference>
<dbReference type="PROSITE" id="PS50011">
    <property type="entry name" value="PROTEIN_KINASE_DOM"/>
    <property type="match status" value="1"/>
</dbReference>
<keyword evidence="17" id="KW-1185">Reference proteome</keyword>
<evidence type="ECO:0000256" key="12">
    <source>
        <dbReference type="SAM" id="MobiDB-lite"/>
    </source>
</evidence>
<evidence type="ECO:0000256" key="10">
    <source>
        <dbReference type="ARBA" id="ARBA00023136"/>
    </source>
</evidence>
<dbReference type="InterPro" id="IPR013210">
    <property type="entry name" value="LRR_N_plant-typ"/>
</dbReference>
<dbReference type="InterPro" id="IPR001245">
    <property type="entry name" value="Ser-Thr/Tyr_kinase_cat_dom"/>
</dbReference>
<keyword evidence="9 13" id="KW-1133">Transmembrane helix</keyword>
<evidence type="ECO:0000256" key="2">
    <source>
        <dbReference type="ARBA" id="ARBA00022553"/>
    </source>
</evidence>
<feature type="non-terminal residue" evidence="16">
    <location>
        <position position="999"/>
    </location>
</feature>
<dbReference type="PANTHER" id="PTHR48003:SF3">
    <property type="entry name" value="LEUCINE-RICH REPEAT PROTEIN KINASE FAMILY PROTEIN"/>
    <property type="match status" value="1"/>
</dbReference>
<dbReference type="FunFam" id="3.80.10.10:FF:000095">
    <property type="entry name" value="LRR receptor-like serine/threonine-protein kinase GSO1"/>
    <property type="match status" value="2"/>
</dbReference>
<dbReference type="InterPro" id="IPR001611">
    <property type="entry name" value="Leu-rich_rpt"/>
</dbReference>
<keyword evidence="2" id="KW-0597">Phosphoprotein</keyword>
<reference evidence="16" key="1">
    <citation type="submission" date="2022-12" db="EMBL/GenBank/DDBJ databases">
        <title>Draft genome assemblies for two species of Escallonia (Escalloniales).</title>
        <authorList>
            <person name="Chanderbali A."/>
            <person name="Dervinis C."/>
            <person name="Anghel I."/>
            <person name="Soltis D."/>
            <person name="Soltis P."/>
            <person name="Zapata F."/>
        </authorList>
    </citation>
    <scope>NUCLEOTIDE SEQUENCE</scope>
    <source>
        <strain evidence="16">UCBG64.0493</strain>
        <tissue evidence="16">Leaf</tissue>
    </source>
</reference>
<keyword evidence="8" id="KW-0067">ATP-binding</keyword>
<evidence type="ECO:0000256" key="5">
    <source>
        <dbReference type="ARBA" id="ARBA00022729"/>
    </source>
</evidence>
<keyword evidence="5 14" id="KW-0732">Signal</keyword>
<gene>
    <name evidence="16" type="ORF">RJ639_005762</name>
</gene>
<evidence type="ECO:0000256" key="7">
    <source>
        <dbReference type="ARBA" id="ARBA00022741"/>
    </source>
</evidence>
<evidence type="ECO:0000313" key="16">
    <source>
        <dbReference type="EMBL" id="KAK3015514.1"/>
    </source>
</evidence>
<dbReference type="SUPFAM" id="SSF52058">
    <property type="entry name" value="L domain-like"/>
    <property type="match status" value="2"/>
</dbReference>
<evidence type="ECO:0000256" key="4">
    <source>
        <dbReference type="ARBA" id="ARBA00022692"/>
    </source>
</evidence>
<dbReference type="InterPro" id="IPR011009">
    <property type="entry name" value="Kinase-like_dom_sf"/>
</dbReference>
<keyword evidence="6" id="KW-0677">Repeat</keyword>
<dbReference type="InterPro" id="IPR053059">
    <property type="entry name" value="Inactive_SerThr-Kinase_ABA"/>
</dbReference>
<dbReference type="GO" id="GO:0051707">
    <property type="term" value="P:response to other organism"/>
    <property type="evidence" value="ECO:0007669"/>
    <property type="project" value="UniProtKB-ARBA"/>
</dbReference>
<feature type="signal peptide" evidence="14">
    <location>
        <begin position="1"/>
        <end position="17"/>
    </location>
</feature>
<feature type="domain" description="Protein kinase" evidence="15">
    <location>
        <begin position="717"/>
        <end position="999"/>
    </location>
</feature>